<dbReference type="Gramene" id="MELO3C018352.2.1">
    <property type="protein sequence ID" value="MELO3C018352.2.1"/>
    <property type="gene ID" value="MELO3C018352.2"/>
</dbReference>
<sequence length="119" mass="13236">MTLARFESLGLYNSRRRLHKPLPSVKNSIQLSCHTTQTKEKRALSGKASIRVAKRAIRSSFKSGVEASLRQATIRFGSSNHVSIYIFQATPSCMRRYLSLSESCDSFSLSGMCFPPSTS</sequence>
<dbReference type="EnsemblPlants" id="MELO3C018352.2.1">
    <property type="protein sequence ID" value="MELO3C018352.2.1"/>
    <property type="gene ID" value="MELO3C018352.2"/>
</dbReference>
<proteinExistence type="predicted"/>
<organism evidence="1">
    <name type="scientific">Cucumis melo</name>
    <name type="common">Muskmelon</name>
    <dbReference type="NCBI Taxonomy" id="3656"/>
    <lineage>
        <taxon>Eukaryota</taxon>
        <taxon>Viridiplantae</taxon>
        <taxon>Streptophyta</taxon>
        <taxon>Embryophyta</taxon>
        <taxon>Tracheophyta</taxon>
        <taxon>Spermatophyta</taxon>
        <taxon>Magnoliopsida</taxon>
        <taxon>eudicotyledons</taxon>
        <taxon>Gunneridae</taxon>
        <taxon>Pentapetalae</taxon>
        <taxon>rosids</taxon>
        <taxon>fabids</taxon>
        <taxon>Cucurbitales</taxon>
        <taxon>Cucurbitaceae</taxon>
        <taxon>Benincaseae</taxon>
        <taxon>Cucumis</taxon>
    </lineage>
</organism>
<evidence type="ECO:0000313" key="1">
    <source>
        <dbReference type="EnsemblPlants" id="MELO3C018352.2.1"/>
    </source>
</evidence>
<reference evidence="1" key="1">
    <citation type="submission" date="2023-03" db="UniProtKB">
        <authorList>
            <consortium name="EnsemblPlants"/>
        </authorList>
    </citation>
    <scope>IDENTIFICATION</scope>
</reference>
<protein>
    <submittedName>
        <fullName evidence="1">Uncharacterized protein</fullName>
    </submittedName>
</protein>
<name>A0A9I9DHE4_CUCME</name>
<dbReference type="AlphaFoldDB" id="A0A9I9DHE4"/>
<accession>A0A9I9DHE4</accession>